<evidence type="ECO:0000256" key="5">
    <source>
        <dbReference type="ARBA" id="ARBA00023136"/>
    </source>
</evidence>
<feature type="transmembrane region" description="Helical" evidence="7">
    <location>
        <begin position="325"/>
        <end position="348"/>
    </location>
</feature>
<sequence>MRKVSLLALGAFTLGLDAYVMAGLLPVVADDLDTTVSLAGQMVTAFTLAYALSAPLVAGLLTGARPKTVILVALAVFTLGNGLTAVAPSLALLLASRVVAGAGAGVYAALSTAAASALVTAEQRGKALALVMGGMSTGTVLGVPLGVLLAEHASWRATMGLVTALGAVAIGGLAALLPQVPAEPPVPARARLGAIADPAVAPVVGVSFLGAVASLGLYTYLAPVLKAAGDVDGVAPYLWAWGAGGVLGSLLIGPLVDRTGRVRALVAALLTAVGVAHLVLAPVAGVPLLLGAALVVWGAGGWALQVPQQHQLLAVSARRGTVALALNNSALYLGSAVGSALGGLALAAGLPGDALPWAAAAILGLSLLLHLGAGRAAGGGAARAGGTGAAGAGAPGAVGDAARADGDGVGCGAGGAGGVAGPARVVDGGASGTPQA</sequence>
<dbReference type="SUPFAM" id="SSF103473">
    <property type="entry name" value="MFS general substrate transporter"/>
    <property type="match status" value="1"/>
</dbReference>
<dbReference type="InterPro" id="IPR011701">
    <property type="entry name" value="MFS"/>
</dbReference>
<organism evidence="9 10">
    <name type="scientific">Streptomyces buecherae</name>
    <dbReference type="NCBI Taxonomy" id="2763006"/>
    <lineage>
        <taxon>Bacteria</taxon>
        <taxon>Bacillati</taxon>
        <taxon>Actinomycetota</taxon>
        <taxon>Actinomycetes</taxon>
        <taxon>Kitasatosporales</taxon>
        <taxon>Streptomycetaceae</taxon>
        <taxon>Streptomyces</taxon>
    </lineage>
</organism>
<feature type="transmembrane region" description="Helical" evidence="7">
    <location>
        <begin position="38"/>
        <end position="61"/>
    </location>
</feature>
<accession>A0A7H8N8Q2</accession>
<feature type="transmembrane region" description="Helical" evidence="7">
    <location>
        <begin position="199"/>
        <end position="218"/>
    </location>
</feature>
<keyword evidence="10" id="KW-1185">Reference proteome</keyword>
<feature type="transmembrane region" description="Helical" evidence="7">
    <location>
        <begin position="68"/>
        <end position="92"/>
    </location>
</feature>
<dbReference type="InterPro" id="IPR001958">
    <property type="entry name" value="Tet-R_TetA/multi-R_MdtG-like"/>
</dbReference>
<keyword evidence="5 7" id="KW-0472">Membrane</keyword>
<feature type="region of interest" description="Disordered" evidence="6">
    <location>
        <begin position="417"/>
        <end position="436"/>
    </location>
</feature>
<keyword evidence="4 7" id="KW-1133">Transmembrane helix</keyword>
<dbReference type="PANTHER" id="PTHR43124:SF10">
    <property type="entry name" value="PURINE EFFLUX PUMP PBUE"/>
    <property type="match status" value="1"/>
</dbReference>
<dbReference type="InterPro" id="IPR036259">
    <property type="entry name" value="MFS_trans_sf"/>
</dbReference>
<reference evidence="9 10" key="1">
    <citation type="submission" date="2020-06" db="EMBL/GenBank/DDBJ databases">
        <title>Genome mining for natural products.</title>
        <authorList>
            <person name="Zhang B."/>
            <person name="Shi J."/>
            <person name="Ge H."/>
        </authorList>
    </citation>
    <scope>NUCLEOTIDE SEQUENCE [LARGE SCALE GENOMIC DNA]</scope>
    <source>
        <strain evidence="9 10">NA00687</strain>
    </source>
</reference>
<evidence type="ECO:0000256" key="4">
    <source>
        <dbReference type="ARBA" id="ARBA00022989"/>
    </source>
</evidence>
<dbReference type="Proteomes" id="UP000509303">
    <property type="component" value="Chromosome"/>
</dbReference>
<evidence type="ECO:0000256" key="3">
    <source>
        <dbReference type="ARBA" id="ARBA00022692"/>
    </source>
</evidence>
<evidence type="ECO:0000313" key="10">
    <source>
        <dbReference type="Proteomes" id="UP000509303"/>
    </source>
</evidence>
<feature type="transmembrane region" description="Helical" evidence="7">
    <location>
        <begin position="127"/>
        <end position="149"/>
    </location>
</feature>
<dbReference type="GO" id="GO:0005886">
    <property type="term" value="C:plasma membrane"/>
    <property type="evidence" value="ECO:0007669"/>
    <property type="project" value="UniProtKB-SubCell"/>
</dbReference>
<dbReference type="PROSITE" id="PS50850">
    <property type="entry name" value="MFS"/>
    <property type="match status" value="1"/>
</dbReference>
<keyword evidence="2" id="KW-1003">Cell membrane</keyword>
<evidence type="ECO:0000256" key="6">
    <source>
        <dbReference type="SAM" id="MobiDB-lite"/>
    </source>
</evidence>
<dbReference type="InterPro" id="IPR050189">
    <property type="entry name" value="MFS_Efflux_Transporters"/>
</dbReference>
<gene>
    <name evidence="9" type="ORF">HUT08_12115</name>
</gene>
<feature type="domain" description="Major facilitator superfamily (MFS) profile" evidence="8">
    <location>
        <begin position="3"/>
        <end position="376"/>
    </location>
</feature>
<comment type="subcellular location">
    <subcellularLocation>
        <location evidence="1">Cell membrane</location>
        <topology evidence="1">Multi-pass membrane protein</topology>
    </subcellularLocation>
</comment>
<keyword evidence="3 7" id="KW-0812">Transmembrane</keyword>
<dbReference type="PANTHER" id="PTHR43124">
    <property type="entry name" value="PURINE EFFLUX PUMP PBUE"/>
    <property type="match status" value="1"/>
</dbReference>
<protein>
    <submittedName>
        <fullName evidence="9">MFS transporter</fullName>
    </submittedName>
</protein>
<dbReference type="CDD" id="cd17324">
    <property type="entry name" value="MFS_NepI_like"/>
    <property type="match status" value="1"/>
</dbReference>
<dbReference type="EMBL" id="CP054929">
    <property type="protein sequence ID" value="QKW50158.1"/>
    <property type="molecule type" value="Genomic_DNA"/>
</dbReference>
<evidence type="ECO:0000313" key="9">
    <source>
        <dbReference type="EMBL" id="QKW50158.1"/>
    </source>
</evidence>
<evidence type="ECO:0000256" key="2">
    <source>
        <dbReference type="ARBA" id="ARBA00022475"/>
    </source>
</evidence>
<feature type="transmembrane region" description="Helical" evidence="7">
    <location>
        <begin position="155"/>
        <end position="178"/>
    </location>
</feature>
<feature type="transmembrane region" description="Helical" evidence="7">
    <location>
        <begin position="238"/>
        <end position="255"/>
    </location>
</feature>
<dbReference type="InterPro" id="IPR020846">
    <property type="entry name" value="MFS_dom"/>
</dbReference>
<feature type="transmembrane region" description="Helical" evidence="7">
    <location>
        <begin position="98"/>
        <end position="120"/>
    </location>
</feature>
<feature type="transmembrane region" description="Helical" evidence="7">
    <location>
        <begin position="286"/>
        <end position="304"/>
    </location>
</feature>
<dbReference type="Pfam" id="PF07690">
    <property type="entry name" value="MFS_1"/>
    <property type="match status" value="1"/>
</dbReference>
<evidence type="ECO:0000256" key="1">
    <source>
        <dbReference type="ARBA" id="ARBA00004651"/>
    </source>
</evidence>
<proteinExistence type="predicted"/>
<name>A0A7H8N8Q2_9ACTN</name>
<evidence type="ECO:0000259" key="8">
    <source>
        <dbReference type="PROSITE" id="PS50850"/>
    </source>
</evidence>
<evidence type="ECO:0000256" key="7">
    <source>
        <dbReference type="SAM" id="Phobius"/>
    </source>
</evidence>
<dbReference type="GO" id="GO:0022857">
    <property type="term" value="F:transmembrane transporter activity"/>
    <property type="evidence" value="ECO:0007669"/>
    <property type="project" value="InterPro"/>
</dbReference>
<dbReference type="Gene3D" id="1.20.1250.20">
    <property type="entry name" value="MFS general substrate transporter like domains"/>
    <property type="match status" value="2"/>
</dbReference>
<dbReference type="RefSeq" id="WP_176161893.1">
    <property type="nucleotide sequence ID" value="NZ_CP054929.1"/>
</dbReference>
<feature type="transmembrane region" description="Helical" evidence="7">
    <location>
        <begin position="262"/>
        <end position="280"/>
    </location>
</feature>
<feature type="transmembrane region" description="Helical" evidence="7">
    <location>
        <begin position="354"/>
        <end position="373"/>
    </location>
</feature>
<dbReference type="AlphaFoldDB" id="A0A7H8N8Q2"/>
<dbReference type="PRINTS" id="PR01035">
    <property type="entry name" value="TCRTETA"/>
</dbReference>